<dbReference type="AlphaFoldDB" id="A0A836C8N6"/>
<name>A0A836C8N6_9STRA</name>
<comment type="caution">
    <text evidence="1">The sequence shown here is derived from an EMBL/GenBank/DDBJ whole genome shotgun (WGS) entry which is preliminary data.</text>
</comment>
<dbReference type="Proteomes" id="UP000664859">
    <property type="component" value="Unassembled WGS sequence"/>
</dbReference>
<reference evidence="1" key="1">
    <citation type="submission" date="2021-02" db="EMBL/GenBank/DDBJ databases">
        <title>First Annotated Genome of the Yellow-green Alga Tribonema minus.</title>
        <authorList>
            <person name="Mahan K.M."/>
        </authorList>
    </citation>
    <scope>NUCLEOTIDE SEQUENCE</scope>
    <source>
        <strain evidence="1">UTEX B ZZ1240</strain>
    </source>
</reference>
<evidence type="ECO:0000313" key="2">
    <source>
        <dbReference type="Proteomes" id="UP000664859"/>
    </source>
</evidence>
<accession>A0A836C8N6</accession>
<keyword evidence="2" id="KW-1185">Reference proteome</keyword>
<evidence type="ECO:0000313" key="1">
    <source>
        <dbReference type="EMBL" id="KAG5177160.1"/>
    </source>
</evidence>
<organism evidence="1 2">
    <name type="scientific">Tribonema minus</name>
    <dbReference type="NCBI Taxonomy" id="303371"/>
    <lineage>
        <taxon>Eukaryota</taxon>
        <taxon>Sar</taxon>
        <taxon>Stramenopiles</taxon>
        <taxon>Ochrophyta</taxon>
        <taxon>PX clade</taxon>
        <taxon>Xanthophyceae</taxon>
        <taxon>Tribonematales</taxon>
        <taxon>Tribonemataceae</taxon>
        <taxon>Tribonema</taxon>
    </lineage>
</organism>
<sequence length="439" mass="49782">MQAAICSRLLWDGGVMPGVCTKAKDYGRQHANRPHGCARDYQKRQNARPVLDIALRLAAGVSLRTFLAVRDTEAPRQRVKFAVTGSSMAQAWLGFSYAAPYGHTLEEARHTLTIPINTSPAVARVTKMQLCRWYPDVKLPDQLFKTYQDPAWLCYLADFYQKTGSVDEARSLAVRSSTSDFSAEVRRLASALANHPELVLELQAMIGKGSRIDPRTWGERWGKAASTLYTSHFINFITESREGVWKLAPCIYGELLANNIKPDGTFREDPRSNSDGLVNDVAEPFLHVLSALAGQLDPDSKSWQPQRAESTEESAASEALNCLLSIVDEEADKVGWLLTPTDALDDPYFKYVLDHNGNHILLNESQTAAEYTLTKLSQGREDKQWVRRQYLKLLFNVWIHTNRDRQDQRHYANVFELRDNLPRLLRRVALRFKHATFFI</sequence>
<gene>
    <name evidence="1" type="ORF">JKP88DRAFT_248961</name>
</gene>
<proteinExistence type="predicted"/>
<dbReference type="EMBL" id="JAFCMP010000528">
    <property type="protein sequence ID" value="KAG5177160.1"/>
    <property type="molecule type" value="Genomic_DNA"/>
</dbReference>
<protein>
    <submittedName>
        <fullName evidence="1">Uncharacterized protein</fullName>
    </submittedName>
</protein>